<evidence type="ECO:0000256" key="7">
    <source>
        <dbReference type="ARBA" id="ARBA00023136"/>
    </source>
</evidence>
<sequence length="630" mass="67963">MTAPATTPSPEVSIWRRLWLRRQLAIAVLAIIGIAIHLVLRFGMSVSPTTFNLPLWITLAVGGIPLILELLDKVVHLEFGADLLAGISIVSSALLEEYLAGSIVVLMLSGGEALESFAVGRASAVLKALAKRLPSVAHRRNDSELEDVAVNAIEVGDILVILPHEVCPVDGVVIEGHSVMDESYLTGEPYMMSKTPGVSVMSGAVNGDGALTIQAERQAVDSRYAKIMEVMLKAEQQRPRMRRLADQLGAFYTPLALIVAGIAWYLSGEATRFLAVIVVATPCPLLIAIPVAIIGSISLAAQMGIIIRIPAALEGIDRCRTVIFDKTGTLTYGEPRIYEQWTPEEADPLETLALVASLERYSKHPLAEAIQREAGAAAVAVYDVTEVSERPGEGMRGIVHGRNVWITSRKLLLKQQPDAALPEQHGGLECVILVDEKLAAVYFFRDAPRREGKRFIDHLGPRHNIEKLMLVTGDRESEAKFLAEQVGITEVHFNQTPEEKLELVRRETATADTLFVGDGINDAPALATATVGVAFGQNSDVTTEAAAVVVLDSSLETVDKLLHIGRRMRRIALESAVGGIALSMIGMLIAAAGWLPPVAGAISQEVIDVVVVLNALRAAFPPRELTDYDK</sequence>
<dbReference type="InterPro" id="IPR008250">
    <property type="entry name" value="ATPase_P-typ_transduc_dom_A_sf"/>
</dbReference>
<dbReference type="Gene3D" id="2.70.150.10">
    <property type="entry name" value="Calcium-transporting ATPase, cytoplasmic transduction domain A"/>
    <property type="match status" value="1"/>
</dbReference>
<keyword evidence="10" id="KW-0067">ATP-binding</keyword>
<dbReference type="EC" id="7.2.2.12" evidence="8"/>
<reference evidence="12" key="1">
    <citation type="submission" date="2021-11" db="EMBL/GenBank/DDBJ databases">
        <title>Genome sequence.</title>
        <authorList>
            <person name="Sun Q."/>
        </authorList>
    </citation>
    <scope>NUCLEOTIDE SEQUENCE</scope>
    <source>
        <strain evidence="12">JC732</strain>
    </source>
</reference>
<dbReference type="SUPFAM" id="SSF81665">
    <property type="entry name" value="Calcium ATPase, transmembrane domain M"/>
    <property type="match status" value="1"/>
</dbReference>
<dbReference type="AlphaFoldDB" id="A0A9X1MPP4"/>
<feature type="transmembrane region" description="Helical" evidence="10">
    <location>
        <begin position="273"/>
        <end position="300"/>
    </location>
</feature>
<evidence type="ECO:0000256" key="2">
    <source>
        <dbReference type="ARBA" id="ARBA00006024"/>
    </source>
</evidence>
<dbReference type="InterPro" id="IPR036412">
    <property type="entry name" value="HAD-like_sf"/>
</dbReference>
<dbReference type="GO" id="GO:0016887">
    <property type="term" value="F:ATP hydrolysis activity"/>
    <property type="evidence" value="ECO:0007669"/>
    <property type="project" value="InterPro"/>
</dbReference>
<feature type="transmembrane region" description="Helical" evidence="10">
    <location>
        <begin position="571"/>
        <end position="595"/>
    </location>
</feature>
<dbReference type="PRINTS" id="PR00119">
    <property type="entry name" value="CATATPASE"/>
</dbReference>
<dbReference type="InterPro" id="IPR051014">
    <property type="entry name" value="Cation_Transport_ATPase_IB"/>
</dbReference>
<dbReference type="InterPro" id="IPR001757">
    <property type="entry name" value="P_typ_ATPase"/>
</dbReference>
<dbReference type="GO" id="GO:0016463">
    <property type="term" value="F:P-type zinc transporter activity"/>
    <property type="evidence" value="ECO:0007669"/>
    <property type="project" value="UniProtKB-EC"/>
</dbReference>
<evidence type="ECO:0000256" key="6">
    <source>
        <dbReference type="ARBA" id="ARBA00022989"/>
    </source>
</evidence>
<feature type="transmembrane region" description="Helical" evidence="10">
    <location>
        <begin position="24"/>
        <end position="44"/>
    </location>
</feature>
<name>A0A9X1MPP4_9BACT</name>
<evidence type="ECO:0000259" key="11">
    <source>
        <dbReference type="Pfam" id="PF00122"/>
    </source>
</evidence>
<comment type="caution">
    <text evidence="12">The sequence shown here is derived from an EMBL/GenBank/DDBJ whole genome shotgun (WGS) entry which is preliminary data.</text>
</comment>
<evidence type="ECO:0000256" key="10">
    <source>
        <dbReference type="RuleBase" id="RU362081"/>
    </source>
</evidence>
<dbReference type="InterPro" id="IPR027256">
    <property type="entry name" value="P-typ_ATPase_IB"/>
</dbReference>
<dbReference type="EMBL" id="JAJKFT010000010">
    <property type="protein sequence ID" value="MCC9630636.1"/>
    <property type="molecule type" value="Genomic_DNA"/>
</dbReference>
<dbReference type="Gene3D" id="3.40.50.1000">
    <property type="entry name" value="HAD superfamily/HAD-like"/>
    <property type="match status" value="1"/>
</dbReference>
<dbReference type="GO" id="GO:0015086">
    <property type="term" value="F:cadmium ion transmembrane transporter activity"/>
    <property type="evidence" value="ECO:0007669"/>
    <property type="project" value="TreeGrafter"/>
</dbReference>
<accession>A0A9X1MPP4</accession>
<evidence type="ECO:0000256" key="3">
    <source>
        <dbReference type="ARBA" id="ARBA00022692"/>
    </source>
</evidence>
<keyword evidence="10" id="KW-1003">Cell membrane</keyword>
<dbReference type="NCBIfam" id="TIGR01525">
    <property type="entry name" value="ATPase-IB_hvy"/>
    <property type="match status" value="1"/>
</dbReference>
<evidence type="ECO:0000313" key="12">
    <source>
        <dbReference type="EMBL" id="MCC9630636.1"/>
    </source>
</evidence>
<dbReference type="InterPro" id="IPR059000">
    <property type="entry name" value="ATPase_P-type_domA"/>
</dbReference>
<comment type="similarity">
    <text evidence="2 10">Belongs to the cation transport ATPase (P-type) (TC 3.A.3) family. Type IB subfamily.</text>
</comment>
<dbReference type="GO" id="GO:0046872">
    <property type="term" value="F:metal ion binding"/>
    <property type="evidence" value="ECO:0007669"/>
    <property type="project" value="UniProtKB-KW"/>
</dbReference>
<keyword evidence="6 10" id="KW-1133">Transmembrane helix</keyword>
<keyword evidence="3 10" id="KW-0812">Transmembrane</keyword>
<dbReference type="SFLD" id="SFLDG00002">
    <property type="entry name" value="C1.7:_P-type_atpase_like"/>
    <property type="match status" value="1"/>
</dbReference>
<dbReference type="InterPro" id="IPR018303">
    <property type="entry name" value="ATPase_P-typ_P_site"/>
</dbReference>
<keyword evidence="7 10" id="KW-0472">Membrane</keyword>
<proteinExistence type="inferred from homology"/>
<keyword evidence="13" id="KW-1185">Reference proteome</keyword>
<dbReference type="InterPro" id="IPR023299">
    <property type="entry name" value="ATPase_P-typ_cyto_dom_N"/>
</dbReference>
<dbReference type="RefSeq" id="WP_230221933.1">
    <property type="nucleotide sequence ID" value="NZ_JAJKFT010000010.1"/>
</dbReference>
<dbReference type="Proteomes" id="UP001139103">
    <property type="component" value="Unassembled WGS sequence"/>
</dbReference>
<dbReference type="SUPFAM" id="SSF81653">
    <property type="entry name" value="Calcium ATPase, transduction domain A"/>
    <property type="match status" value="1"/>
</dbReference>
<feature type="transmembrane region" description="Helical" evidence="10">
    <location>
        <begin position="248"/>
        <end position="267"/>
    </location>
</feature>
<feature type="transmembrane region" description="Helical" evidence="10">
    <location>
        <begin position="50"/>
        <end position="71"/>
    </location>
</feature>
<dbReference type="Pfam" id="PF00702">
    <property type="entry name" value="Hydrolase"/>
    <property type="match status" value="1"/>
</dbReference>
<dbReference type="SFLD" id="SFLDF00027">
    <property type="entry name" value="p-type_atpase"/>
    <property type="match status" value="1"/>
</dbReference>
<evidence type="ECO:0000256" key="1">
    <source>
        <dbReference type="ARBA" id="ARBA00004370"/>
    </source>
</evidence>
<dbReference type="Gene3D" id="3.40.1110.10">
    <property type="entry name" value="Calcium-transporting ATPase, cytoplasmic domain N"/>
    <property type="match status" value="1"/>
</dbReference>
<keyword evidence="5" id="KW-1278">Translocase</keyword>
<dbReference type="NCBIfam" id="TIGR01512">
    <property type="entry name" value="ATPase-IB2_Cd"/>
    <property type="match status" value="1"/>
</dbReference>
<gene>
    <name evidence="12" type="primary">cadA</name>
    <name evidence="12" type="ORF">LOC68_19755</name>
</gene>
<evidence type="ECO:0000256" key="4">
    <source>
        <dbReference type="ARBA" id="ARBA00022723"/>
    </source>
</evidence>
<evidence type="ECO:0000256" key="8">
    <source>
        <dbReference type="ARBA" id="ARBA00039097"/>
    </source>
</evidence>
<protein>
    <recommendedName>
        <fullName evidence="8">P-type Zn(2+) transporter</fullName>
        <ecNumber evidence="8">7.2.2.12</ecNumber>
    </recommendedName>
</protein>
<dbReference type="SFLD" id="SFLDS00003">
    <property type="entry name" value="Haloacid_Dehalogenase"/>
    <property type="match status" value="1"/>
</dbReference>
<organism evidence="12 13">
    <name type="scientific">Blastopirellula sediminis</name>
    <dbReference type="NCBI Taxonomy" id="2894196"/>
    <lineage>
        <taxon>Bacteria</taxon>
        <taxon>Pseudomonadati</taxon>
        <taxon>Planctomycetota</taxon>
        <taxon>Planctomycetia</taxon>
        <taxon>Pirellulales</taxon>
        <taxon>Pirellulaceae</taxon>
        <taxon>Blastopirellula</taxon>
    </lineage>
</organism>
<keyword evidence="10" id="KW-0547">Nucleotide-binding</keyword>
<dbReference type="Pfam" id="PF00122">
    <property type="entry name" value="E1-E2_ATPase"/>
    <property type="match status" value="1"/>
</dbReference>
<comment type="catalytic activity">
    <reaction evidence="9">
        <text>Zn(2+)(in) + ATP + H2O = Zn(2+)(out) + ADP + phosphate + H(+)</text>
        <dbReference type="Rhea" id="RHEA:20621"/>
        <dbReference type="ChEBI" id="CHEBI:15377"/>
        <dbReference type="ChEBI" id="CHEBI:15378"/>
        <dbReference type="ChEBI" id="CHEBI:29105"/>
        <dbReference type="ChEBI" id="CHEBI:30616"/>
        <dbReference type="ChEBI" id="CHEBI:43474"/>
        <dbReference type="ChEBI" id="CHEBI:456216"/>
        <dbReference type="EC" id="7.2.2.12"/>
    </reaction>
</comment>
<keyword evidence="4 10" id="KW-0479">Metal-binding</keyword>
<dbReference type="InterPro" id="IPR044492">
    <property type="entry name" value="P_typ_ATPase_HD_dom"/>
</dbReference>
<dbReference type="SUPFAM" id="SSF56784">
    <property type="entry name" value="HAD-like"/>
    <property type="match status" value="1"/>
</dbReference>
<dbReference type="PROSITE" id="PS00154">
    <property type="entry name" value="ATPASE_E1_E2"/>
    <property type="match status" value="1"/>
</dbReference>
<dbReference type="PANTHER" id="PTHR48085">
    <property type="entry name" value="CADMIUM/ZINC-TRANSPORTING ATPASE HMA2-RELATED"/>
    <property type="match status" value="1"/>
</dbReference>
<dbReference type="InterPro" id="IPR023214">
    <property type="entry name" value="HAD_sf"/>
</dbReference>
<dbReference type="GO" id="GO:0005524">
    <property type="term" value="F:ATP binding"/>
    <property type="evidence" value="ECO:0007669"/>
    <property type="project" value="UniProtKB-UniRule"/>
</dbReference>
<dbReference type="NCBIfam" id="TIGR01494">
    <property type="entry name" value="ATPase_P-type"/>
    <property type="match status" value="1"/>
</dbReference>
<dbReference type="PANTHER" id="PTHR48085:SF5">
    <property type="entry name" value="CADMIUM_ZINC-TRANSPORTING ATPASE HMA4-RELATED"/>
    <property type="match status" value="1"/>
</dbReference>
<evidence type="ECO:0000313" key="13">
    <source>
        <dbReference type="Proteomes" id="UP001139103"/>
    </source>
</evidence>
<dbReference type="InterPro" id="IPR023298">
    <property type="entry name" value="ATPase_P-typ_TM_dom_sf"/>
</dbReference>
<evidence type="ECO:0000256" key="9">
    <source>
        <dbReference type="ARBA" id="ARBA00047308"/>
    </source>
</evidence>
<evidence type="ECO:0000256" key="5">
    <source>
        <dbReference type="ARBA" id="ARBA00022967"/>
    </source>
</evidence>
<comment type="subcellular location">
    <subcellularLocation>
        <location evidence="10">Cell membrane</location>
    </subcellularLocation>
    <subcellularLocation>
        <location evidence="1">Membrane</location>
    </subcellularLocation>
</comment>
<dbReference type="GO" id="GO:0005886">
    <property type="term" value="C:plasma membrane"/>
    <property type="evidence" value="ECO:0007669"/>
    <property type="project" value="UniProtKB-SubCell"/>
</dbReference>
<feature type="domain" description="P-type ATPase A" evidence="11">
    <location>
        <begin position="133"/>
        <end position="231"/>
    </location>
</feature>